<evidence type="ECO:0000259" key="5">
    <source>
        <dbReference type="PROSITE" id="PS50966"/>
    </source>
</evidence>
<dbReference type="InterPro" id="IPR007527">
    <property type="entry name" value="Znf_SWIM"/>
</dbReference>
<keyword evidence="3" id="KW-0862">Zinc</keyword>
<gene>
    <name evidence="6" type="ORF">CK203_064176</name>
</gene>
<proteinExistence type="predicted"/>
<evidence type="ECO:0000256" key="3">
    <source>
        <dbReference type="ARBA" id="ARBA00022833"/>
    </source>
</evidence>
<dbReference type="EMBL" id="QGNW01000583">
    <property type="protein sequence ID" value="RVW67449.1"/>
    <property type="molecule type" value="Genomic_DNA"/>
</dbReference>
<evidence type="ECO:0000256" key="1">
    <source>
        <dbReference type="ARBA" id="ARBA00022723"/>
    </source>
</evidence>
<dbReference type="GO" id="GO:0008270">
    <property type="term" value="F:zinc ion binding"/>
    <property type="evidence" value="ECO:0007669"/>
    <property type="project" value="UniProtKB-KW"/>
</dbReference>
<keyword evidence="2 4" id="KW-0863">Zinc-finger</keyword>
<evidence type="ECO:0000256" key="4">
    <source>
        <dbReference type="PROSITE-ProRule" id="PRU00325"/>
    </source>
</evidence>
<protein>
    <recommendedName>
        <fullName evidence="5">SWIM-type domain-containing protein</fullName>
    </recommendedName>
</protein>
<keyword evidence="1" id="KW-0479">Metal-binding</keyword>
<feature type="domain" description="SWIM-type" evidence="5">
    <location>
        <begin position="209"/>
        <end position="241"/>
    </location>
</feature>
<dbReference type="Pfam" id="PF04434">
    <property type="entry name" value="SWIM"/>
    <property type="match status" value="1"/>
</dbReference>
<dbReference type="PANTHER" id="PTHR31973">
    <property type="entry name" value="POLYPROTEIN, PUTATIVE-RELATED"/>
    <property type="match status" value="1"/>
</dbReference>
<evidence type="ECO:0000256" key="2">
    <source>
        <dbReference type="ARBA" id="ARBA00022771"/>
    </source>
</evidence>
<dbReference type="PANTHER" id="PTHR31973:SF187">
    <property type="entry name" value="MUTATOR TRANSPOSASE MUDRA PROTEIN"/>
    <property type="match status" value="1"/>
</dbReference>
<reference evidence="6 7" key="1">
    <citation type="journal article" date="2018" name="PLoS Genet.">
        <title>Population sequencing reveals clonal diversity and ancestral inbreeding in the grapevine cultivar Chardonnay.</title>
        <authorList>
            <person name="Roach M.J."/>
            <person name="Johnson D.L."/>
            <person name="Bohlmann J."/>
            <person name="van Vuuren H.J."/>
            <person name="Jones S.J."/>
            <person name="Pretorius I.S."/>
            <person name="Schmidt S.A."/>
            <person name="Borneman A.R."/>
        </authorList>
    </citation>
    <scope>NUCLEOTIDE SEQUENCE [LARGE SCALE GENOMIC DNA]</scope>
    <source>
        <strain evidence="7">cv. Chardonnay</strain>
        <tissue evidence="6">Leaf</tissue>
    </source>
</reference>
<dbReference type="InterPro" id="IPR006564">
    <property type="entry name" value="Znf_PMZ"/>
</dbReference>
<sequence length="258" mass="29164">MVAANPGSIVELGHSSDGHFEQLFVAHSVSIQGFAMGCRPIIAIDSAHMSGPYRAKHNTRGNKGKENALQFLDSIAYARLEHDYNVSMFELHKYNDALAKWVEENEPEHWAMSKFPKQRWDKMTTNLAESFNAWLRNERHHSICTFLMEHMAKLGSMLVKHKEESNNWKGCIRPKIEEKVQQKIAKGEVYPVTPFMNGIFGVSIGTTFLNVDIMKRTCTCRGWEMLGIPCEHAAAIILSIGHNVVDLFKIGTNSQCKS</sequence>
<evidence type="ECO:0000313" key="7">
    <source>
        <dbReference type="Proteomes" id="UP000288805"/>
    </source>
</evidence>
<dbReference type="AlphaFoldDB" id="A0A438G5H2"/>
<dbReference type="PROSITE" id="PS50966">
    <property type="entry name" value="ZF_SWIM"/>
    <property type="match status" value="1"/>
</dbReference>
<name>A0A438G5H2_VITVI</name>
<organism evidence="6 7">
    <name type="scientific">Vitis vinifera</name>
    <name type="common">Grape</name>
    <dbReference type="NCBI Taxonomy" id="29760"/>
    <lineage>
        <taxon>Eukaryota</taxon>
        <taxon>Viridiplantae</taxon>
        <taxon>Streptophyta</taxon>
        <taxon>Embryophyta</taxon>
        <taxon>Tracheophyta</taxon>
        <taxon>Spermatophyta</taxon>
        <taxon>Magnoliopsida</taxon>
        <taxon>eudicotyledons</taxon>
        <taxon>Gunneridae</taxon>
        <taxon>Pentapetalae</taxon>
        <taxon>rosids</taxon>
        <taxon>Vitales</taxon>
        <taxon>Vitaceae</taxon>
        <taxon>Viteae</taxon>
        <taxon>Vitis</taxon>
    </lineage>
</organism>
<dbReference type="SMART" id="SM00575">
    <property type="entry name" value="ZnF_PMZ"/>
    <property type="match status" value="1"/>
</dbReference>
<evidence type="ECO:0000313" key="6">
    <source>
        <dbReference type="EMBL" id="RVW67449.1"/>
    </source>
</evidence>
<comment type="caution">
    <text evidence="6">The sequence shown here is derived from an EMBL/GenBank/DDBJ whole genome shotgun (WGS) entry which is preliminary data.</text>
</comment>
<dbReference type="Proteomes" id="UP000288805">
    <property type="component" value="Unassembled WGS sequence"/>
</dbReference>
<accession>A0A438G5H2</accession>